<dbReference type="InterPro" id="IPR015422">
    <property type="entry name" value="PyrdxlP-dep_Trfase_small"/>
</dbReference>
<evidence type="ECO:0000313" key="2">
    <source>
        <dbReference type="Proteomes" id="UP000436088"/>
    </source>
</evidence>
<dbReference type="Gene3D" id="3.90.1150.10">
    <property type="entry name" value="Aspartate Aminotransferase, domain 1"/>
    <property type="match status" value="1"/>
</dbReference>
<dbReference type="AlphaFoldDB" id="A0A6A3BI86"/>
<protein>
    <submittedName>
        <fullName evidence="1">Uncharacterized protein</fullName>
    </submittedName>
</protein>
<gene>
    <name evidence="1" type="ORF">F3Y22_tig00110162pilonHSYRG00036</name>
</gene>
<dbReference type="Proteomes" id="UP000436088">
    <property type="component" value="Unassembled WGS sequence"/>
</dbReference>
<reference evidence="1" key="1">
    <citation type="submission" date="2019-09" db="EMBL/GenBank/DDBJ databases">
        <title>Draft genome information of white flower Hibiscus syriacus.</title>
        <authorList>
            <person name="Kim Y.-M."/>
        </authorList>
    </citation>
    <scope>NUCLEOTIDE SEQUENCE [LARGE SCALE GENOMIC DNA]</scope>
    <source>
        <strain evidence="1">YM2019G1</strain>
    </source>
</reference>
<name>A0A6A3BI86_HIBSY</name>
<dbReference type="EMBL" id="VEPZ02000858">
    <property type="protein sequence ID" value="KAE8715621.1"/>
    <property type="molecule type" value="Genomic_DNA"/>
</dbReference>
<accession>A0A6A3BI86</accession>
<sequence>MDKILPTSMDCKLTRKILFDQVENPTGIIQMGLAENQLSLDLVESWLRKNPDAMELNKDGVLRKTAIG</sequence>
<organism evidence="1 2">
    <name type="scientific">Hibiscus syriacus</name>
    <name type="common">Rose of Sharon</name>
    <dbReference type="NCBI Taxonomy" id="106335"/>
    <lineage>
        <taxon>Eukaryota</taxon>
        <taxon>Viridiplantae</taxon>
        <taxon>Streptophyta</taxon>
        <taxon>Embryophyta</taxon>
        <taxon>Tracheophyta</taxon>
        <taxon>Spermatophyta</taxon>
        <taxon>Magnoliopsida</taxon>
        <taxon>eudicotyledons</taxon>
        <taxon>Gunneridae</taxon>
        <taxon>Pentapetalae</taxon>
        <taxon>rosids</taxon>
        <taxon>malvids</taxon>
        <taxon>Malvales</taxon>
        <taxon>Malvaceae</taxon>
        <taxon>Malvoideae</taxon>
        <taxon>Hibiscus</taxon>
    </lineage>
</organism>
<comment type="caution">
    <text evidence="1">The sequence shown here is derived from an EMBL/GenBank/DDBJ whole genome shotgun (WGS) entry which is preliminary data.</text>
</comment>
<keyword evidence="2" id="KW-1185">Reference proteome</keyword>
<proteinExistence type="predicted"/>
<evidence type="ECO:0000313" key="1">
    <source>
        <dbReference type="EMBL" id="KAE8715621.1"/>
    </source>
</evidence>